<dbReference type="InterPro" id="IPR011009">
    <property type="entry name" value="Kinase-like_dom_sf"/>
</dbReference>
<comment type="caution">
    <text evidence="7">The sequence shown here is derived from an EMBL/GenBank/DDBJ whole genome shotgun (WGS) entry which is preliminary data.</text>
</comment>
<feature type="region of interest" description="Disordered" evidence="5">
    <location>
        <begin position="459"/>
        <end position="667"/>
    </location>
</feature>
<feature type="compositionally biased region" description="Low complexity" evidence="5">
    <location>
        <begin position="483"/>
        <end position="500"/>
    </location>
</feature>
<feature type="compositionally biased region" description="Low complexity" evidence="5">
    <location>
        <begin position="425"/>
        <end position="444"/>
    </location>
</feature>
<dbReference type="InterPro" id="IPR011989">
    <property type="entry name" value="ARM-like"/>
</dbReference>
<feature type="compositionally biased region" description="Polar residues" evidence="5">
    <location>
        <begin position="726"/>
        <end position="736"/>
    </location>
</feature>
<feature type="domain" description="Protein kinase" evidence="6">
    <location>
        <begin position="1"/>
        <end position="255"/>
    </location>
</feature>
<dbReference type="PROSITE" id="PS50011">
    <property type="entry name" value="PROTEIN_KINASE_DOM"/>
    <property type="match status" value="1"/>
</dbReference>
<keyword evidence="7" id="KW-0808">Transferase</keyword>
<dbReference type="SUPFAM" id="SSF48371">
    <property type="entry name" value="ARM repeat"/>
    <property type="match status" value="1"/>
</dbReference>
<dbReference type="SUPFAM" id="SSF56112">
    <property type="entry name" value="Protein kinase-like (PK-like)"/>
    <property type="match status" value="1"/>
</dbReference>
<feature type="compositionally biased region" description="Basic residues" evidence="5">
    <location>
        <begin position="714"/>
        <end position="724"/>
    </location>
</feature>
<sequence>TALDFLINNGGLVHGNICLSSIFVDRGGEWKLGGVAYIQPATPASGADLHTLSRFPWMQKYEPPEGVYGGKLKKRTEKWSADVWGLGCLIWEIFNGLLPKSSSLKSVGKIPSNLLSHYGELVSANPKSRPDPAKFITQCRAKGQYLANSFVDSNLFLAEIQIKNQAEQKEFFKSLSSQLDSFPQQYCKLKILPLLLNAFEYGSAGSTVLAPLFKIGKLLEAEEYQQRIVPCVVKLFSSTDRATRIQLLQQLDNFVQYLQPAVVNDQIFPNVAMGFGDTVPAMREHTIKSMLLLTPKLSEKTINNQLLKFFAKLQMDEQPSIRTNTTVCLGKIARHLPEATRQKVIVAAFLRALRDPFPPARMAGINALCGTLEFTAAQECATRVLPALCTMTVDPDKSVRDHCFKAVRLILSKVEKHSEEIAAKENTSNESPSSTEEPGTTSGTWTGWAMSSISSKFYKGGSASGDVPEKETTSAPQPQHVKSTSNSDRNTRNTTTAVANHARDKESQLDANSDSDYEGDEWGEEGWQEDDEWGNEKDSLSSVKKDLVAARNELTSVISHDEPGETDSVNEDEDSDSDFGDWDQDNWGNSNKLTTQTKNVKSPATSSQSKARNEKSTTGALKLSSSKKKSGVNEDDLLSELMSDTIQNKPVSQGSAWDTDWNDMKDSFVQDDNWTQSFFQQETKTNIEKSTKKFGSSPKTSKKSTNQTEDTKKSKTAAKTRPKQGRPTTNKTSHSSDGWGEDDWAPLEDSAQVATSFSSVSLADMGNAGTAGDSWDTEGWDNFDSIEDSKQSNADIARKKREERKKQRQQALKEKRAAKGGSKLGAVKKDQF</sequence>
<reference evidence="7" key="1">
    <citation type="submission" date="2020-04" db="EMBL/GenBank/DDBJ databases">
        <authorList>
            <person name="Alioto T."/>
            <person name="Alioto T."/>
            <person name="Gomez Garrido J."/>
        </authorList>
    </citation>
    <scope>NUCLEOTIDE SEQUENCE</scope>
    <source>
        <strain evidence="7">A484AB</strain>
    </source>
</reference>
<feature type="compositionally biased region" description="Basic residues" evidence="5">
    <location>
        <begin position="798"/>
        <end position="808"/>
    </location>
</feature>
<feature type="compositionally biased region" description="Polar residues" evidence="5">
    <location>
        <begin position="588"/>
        <end position="610"/>
    </location>
</feature>
<evidence type="ECO:0000313" key="7">
    <source>
        <dbReference type="EMBL" id="CAB4016890.1"/>
    </source>
</evidence>
<comment type="function">
    <text evidence="4">Regulates COPI-mediated retrograde protein traffic at the interface between the Golgi apparatus and the endoplasmic reticulum. Involved in the maintenance of the Golgi apparatus morphology.</text>
</comment>
<comment type="similarity">
    <text evidence="1">Belongs to the protein kinase superfamily.</text>
</comment>
<keyword evidence="8" id="KW-1185">Reference proteome</keyword>
<feature type="non-terminal residue" evidence="7">
    <location>
        <position position="832"/>
    </location>
</feature>
<dbReference type="AlphaFoldDB" id="A0A7D9IUT0"/>
<feature type="compositionally biased region" description="Polar residues" evidence="5">
    <location>
        <begin position="473"/>
        <end position="482"/>
    </location>
</feature>
<name>A0A7D9IUT0_PARCT</name>
<protein>
    <recommendedName>
        <fullName evidence="2">N-terminal kinase-like protein</fullName>
    </recommendedName>
    <alternativeName>
        <fullName evidence="3">SCY1-like protein 1</fullName>
    </alternativeName>
</protein>
<feature type="compositionally biased region" description="Acidic residues" evidence="5">
    <location>
        <begin position="564"/>
        <end position="584"/>
    </location>
</feature>
<dbReference type="GO" id="GO:0004672">
    <property type="term" value="F:protein kinase activity"/>
    <property type="evidence" value="ECO:0007669"/>
    <property type="project" value="InterPro"/>
</dbReference>
<feature type="compositionally biased region" description="Acidic residues" evidence="5">
    <location>
        <begin position="775"/>
        <end position="786"/>
    </location>
</feature>
<evidence type="ECO:0000313" key="8">
    <source>
        <dbReference type="Proteomes" id="UP001152795"/>
    </source>
</evidence>
<feature type="compositionally biased region" description="Basic and acidic residues" evidence="5">
    <location>
        <begin position="534"/>
        <end position="548"/>
    </location>
</feature>
<evidence type="ECO:0000256" key="2">
    <source>
        <dbReference type="ARBA" id="ARBA00040972"/>
    </source>
</evidence>
<dbReference type="InterPro" id="IPR051177">
    <property type="entry name" value="CIK-Related_Protein"/>
</dbReference>
<organism evidence="7 8">
    <name type="scientific">Paramuricea clavata</name>
    <name type="common">Red gorgonian</name>
    <name type="synonym">Violescent sea-whip</name>
    <dbReference type="NCBI Taxonomy" id="317549"/>
    <lineage>
        <taxon>Eukaryota</taxon>
        <taxon>Metazoa</taxon>
        <taxon>Cnidaria</taxon>
        <taxon>Anthozoa</taxon>
        <taxon>Octocorallia</taxon>
        <taxon>Malacalcyonacea</taxon>
        <taxon>Plexauridae</taxon>
        <taxon>Paramuricea</taxon>
    </lineage>
</organism>
<keyword evidence="7" id="KW-0418">Kinase</keyword>
<dbReference type="InterPro" id="IPR016024">
    <property type="entry name" value="ARM-type_fold"/>
</dbReference>
<feature type="compositionally biased region" description="Acidic residues" evidence="5">
    <location>
        <begin position="513"/>
        <end position="533"/>
    </location>
</feature>
<dbReference type="GO" id="GO:0005524">
    <property type="term" value="F:ATP binding"/>
    <property type="evidence" value="ECO:0007669"/>
    <property type="project" value="InterPro"/>
</dbReference>
<accession>A0A7D9IUT0</accession>
<evidence type="ECO:0000256" key="4">
    <source>
        <dbReference type="ARBA" id="ARBA00056114"/>
    </source>
</evidence>
<evidence type="ECO:0000256" key="1">
    <source>
        <dbReference type="ARBA" id="ARBA00038349"/>
    </source>
</evidence>
<dbReference type="Gene3D" id="1.25.10.10">
    <property type="entry name" value="Leucine-rich Repeat Variant"/>
    <property type="match status" value="1"/>
</dbReference>
<feature type="region of interest" description="Disordered" evidence="5">
    <location>
        <begin position="679"/>
        <end position="750"/>
    </location>
</feature>
<dbReference type="OrthoDB" id="447103at2759"/>
<dbReference type="Gene3D" id="1.10.510.10">
    <property type="entry name" value="Transferase(Phosphotransferase) domain 1"/>
    <property type="match status" value="1"/>
</dbReference>
<evidence type="ECO:0000256" key="3">
    <source>
        <dbReference type="ARBA" id="ARBA00042347"/>
    </source>
</evidence>
<evidence type="ECO:0000259" key="6">
    <source>
        <dbReference type="PROSITE" id="PS50011"/>
    </source>
</evidence>
<feature type="region of interest" description="Disordered" evidence="5">
    <location>
        <begin position="763"/>
        <end position="832"/>
    </location>
</feature>
<dbReference type="PANTHER" id="PTHR12984:SF3">
    <property type="entry name" value="N-TERMINAL KINASE-LIKE PROTEIN"/>
    <property type="match status" value="1"/>
</dbReference>
<gene>
    <name evidence="7" type="ORF">PACLA_8A059248</name>
</gene>
<evidence type="ECO:0000256" key="5">
    <source>
        <dbReference type="SAM" id="MobiDB-lite"/>
    </source>
</evidence>
<feature type="compositionally biased region" description="Polar residues" evidence="5">
    <location>
        <begin position="642"/>
        <end position="656"/>
    </location>
</feature>
<feature type="region of interest" description="Disordered" evidence="5">
    <location>
        <begin position="420"/>
        <end position="446"/>
    </location>
</feature>
<proteinExistence type="inferred from homology"/>
<dbReference type="EMBL" id="CACRXK020009300">
    <property type="protein sequence ID" value="CAB4016890.1"/>
    <property type="molecule type" value="Genomic_DNA"/>
</dbReference>
<dbReference type="PANTHER" id="PTHR12984">
    <property type="entry name" value="SCY1-RELATED S/T PROTEIN KINASE-LIKE"/>
    <property type="match status" value="1"/>
</dbReference>
<dbReference type="Proteomes" id="UP001152795">
    <property type="component" value="Unassembled WGS sequence"/>
</dbReference>
<dbReference type="InterPro" id="IPR000719">
    <property type="entry name" value="Prot_kinase_dom"/>
</dbReference>
<feature type="compositionally biased region" description="Polar residues" evidence="5">
    <location>
        <begin position="693"/>
        <end position="708"/>
    </location>
</feature>